<gene>
    <name evidence="2" type="ORF">IAD22_02690</name>
</gene>
<reference evidence="2" key="2">
    <citation type="journal article" date="2021" name="PeerJ">
        <title>Extensive microbial diversity within the chicken gut microbiome revealed by metagenomics and culture.</title>
        <authorList>
            <person name="Gilroy R."/>
            <person name="Ravi A."/>
            <person name="Getino M."/>
            <person name="Pursley I."/>
            <person name="Horton D.L."/>
            <person name="Alikhan N.F."/>
            <person name="Baker D."/>
            <person name="Gharbi K."/>
            <person name="Hall N."/>
            <person name="Watson M."/>
            <person name="Adriaenssens E.M."/>
            <person name="Foster-Nyarko E."/>
            <person name="Jarju S."/>
            <person name="Secka A."/>
            <person name="Antonio M."/>
            <person name="Oren A."/>
            <person name="Chaudhuri R.R."/>
            <person name="La Ragione R."/>
            <person name="Hildebrand F."/>
            <person name="Pallen M.J."/>
        </authorList>
    </citation>
    <scope>NUCLEOTIDE SEQUENCE</scope>
    <source>
        <strain evidence="2">ChiGjej1B1-1684</strain>
    </source>
</reference>
<evidence type="ECO:0000313" key="2">
    <source>
        <dbReference type="EMBL" id="HIU49910.1"/>
    </source>
</evidence>
<accession>A0A9D1S7N3</accession>
<organism evidence="2 3">
    <name type="scientific">Candidatus Limousia pullorum</name>
    <dbReference type="NCBI Taxonomy" id="2840860"/>
    <lineage>
        <taxon>Bacteria</taxon>
        <taxon>Bacillati</taxon>
        <taxon>Bacillota</taxon>
        <taxon>Clostridia</taxon>
        <taxon>Eubacteriales</taxon>
        <taxon>Oscillospiraceae</taxon>
        <taxon>Oscillospiraceae incertae sedis</taxon>
        <taxon>Candidatus Limousia</taxon>
    </lineage>
</organism>
<dbReference type="EMBL" id="DVNG01000035">
    <property type="protein sequence ID" value="HIU49910.1"/>
    <property type="molecule type" value="Genomic_DNA"/>
</dbReference>
<name>A0A9D1S7N3_9FIRM</name>
<evidence type="ECO:0008006" key="4">
    <source>
        <dbReference type="Google" id="ProtNLM"/>
    </source>
</evidence>
<comment type="caution">
    <text evidence="2">The sequence shown here is derived from an EMBL/GenBank/DDBJ whole genome shotgun (WGS) entry which is preliminary data.</text>
</comment>
<feature type="signal peptide" evidence="1">
    <location>
        <begin position="1"/>
        <end position="25"/>
    </location>
</feature>
<keyword evidence="1" id="KW-0732">Signal</keyword>
<feature type="chain" id="PRO_5038548919" description="Lipoprotein" evidence="1">
    <location>
        <begin position="26"/>
        <end position="283"/>
    </location>
</feature>
<proteinExistence type="predicted"/>
<reference evidence="2" key="1">
    <citation type="submission" date="2020-10" db="EMBL/GenBank/DDBJ databases">
        <authorList>
            <person name="Gilroy R."/>
        </authorList>
    </citation>
    <scope>NUCLEOTIDE SEQUENCE</scope>
    <source>
        <strain evidence="2">ChiGjej1B1-1684</strain>
    </source>
</reference>
<dbReference type="AlphaFoldDB" id="A0A9D1S7N3"/>
<evidence type="ECO:0000313" key="3">
    <source>
        <dbReference type="Proteomes" id="UP000824118"/>
    </source>
</evidence>
<sequence length="283" mass="32268">MIYLKKISLLLAFTMILFCFTGCQSQENTSLKRERQKPKAASVAFSSAIEETEDGVNVVYLGVGVDKDGKITYLSINRNEFKGDDTNVMSVKEQGESYGLCYEGYKGDWRDQMEAFEDYAIGKSMTIDQLLETELDENGVPVEDSDLFAACEIDLRLAMEALESAKGKMQKMDVYSPVISQYVYRTEDGFELSIMLNIKDQYEKIKYVEIEQYDIIGNEAIRKNEEEIEKLEDGILGLTNYEVCHLETYDAGDGIHNSLPMENSFLEDISINIGFLKEMYRKI</sequence>
<dbReference type="Proteomes" id="UP000824118">
    <property type="component" value="Unassembled WGS sequence"/>
</dbReference>
<evidence type="ECO:0000256" key="1">
    <source>
        <dbReference type="SAM" id="SignalP"/>
    </source>
</evidence>
<protein>
    <recommendedName>
        <fullName evidence="4">Lipoprotein</fullName>
    </recommendedName>
</protein>
<dbReference type="Gene3D" id="3.90.1010.20">
    <property type="match status" value="1"/>
</dbReference>